<dbReference type="Proteomes" id="UP000070457">
    <property type="component" value="Unassembled WGS sequence"/>
</dbReference>
<feature type="transmembrane region" description="Helical" evidence="2">
    <location>
        <begin position="92"/>
        <end position="111"/>
    </location>
</feature>
<keyword evidence="2" id="KW-0472">Membrane</keyword>
<keyword evidence="2" id="KW-0812">Transmembrane</keyword>
<dbReference type="STRING" id="1617426.TR69_WS6001000249"/>
<comment type="caution">
    <text evidence="3">The sequence shown here is derived from an EMBL/GenBank/DDBJ whole genome shotgun (WGS) entry which is preliminary data.</text>
</comment>
<evidence type="ECO:0000313" key="3">
    <source>
        <dbReference type="EMBL" id="KXK27373.1"/>
    </source>
</evidence>
<feature type="transmembrane region" description="Helical" evidence="2">
    <location>
        <begin position="42"/>
        <end position="61"/>
    </location>
</feature>
<keyword evidence="1" id="KW-0175">Coiled coil</keyword>
<feature type="coiled-coil region" evidence="1">
    <location>
        <begin position="184"/>
        <end position="215"/>
    </location>
</feature>
<feature type="transmembrane region" description="Helical" evidence="2">
    <location>
        <begin position="149"/>
        <end position="166"/>
    </location>
</feature>
<organism evidence="3 4">
    <name type="scientific">candidate division WS6 bacterium OLB20</name>
    <dbReference type="NCBI Taxonomy" id="1617426"/>
    <lineage>
        <taxon>Bacteria</taxon>
        <taxon>Candidatus Dojkabacteria</taxon>
    </lineage>
</organism>
<protein>
    <submittedName>
        <fullName evidence="3">Uncharacterized protein</fullName>
    </submittedName>
</protein>
<dbReference type="EMBL" id="JYNZ01000002">
    <property type="protein sequence ID" value="KXK27373.1"/>
    <property type="molecule type" value="Genomic_DNA"/>
</dbReference>
<proteinExistence type="predicted"/>
<accession>A0A136M0F1</accession>
<reference evidence="3 4" key="1">
    <citation type="submission" date="2015-02" db="EMBL/GenBank/DDBJ databases">
        <title>Improved understanding of the partial-nitritation anammox process through 23 genomes representing the majority of the microbial community.</title>
        <authorList>
            <person name="Speth D.R."/>
            <person name="In T Zandt M."/>
            <person name="Guerrero Cruz S."/>
            <person name="Jetten M.S."/>
            <person name="Dutilh B.E."/>
        </authorList>
    </citation>
    <scope>NUCLEOTIDE SEQUENCE [LARGE SCALE GENOMIC DNA]</scope>
    <source>
        <strain evidence="3">OLB20</strain>
    </source>
</reference>
<dbReference type="AlphaFoldDB" id="A0A136M0F1"/>
<name>A0A136M0F1_9BACT</name>
<keyword evidence="2" id="KW-1133">Transmembrane helix</keyword>
<feature type="transmembrane region" description="Helical" evidence="2">
    <location>
        <begin position="118"/>
        <end position="137"/>
    </location>
</feature>
<gene>
    <name evidence="3" type="ORF">TR69_WS6001000249</name>
</gene>
<feature type="transmembrane region" description="Helical" evidence="2">
    <location>
        <begin position="68"/>
        <end position="86"/>
    </location>
</feature>
<evidence type="ECO:0000256" key="1">
    <source>
        <dbReference type="SAM" id="Coils"/>
    </source>
</evidence>
<evidence type="ECO:0000313" key="4">
    <source>
        <dbReference type="Proteomes" id="UP000070457"/>
    </source>
</evidence>
<sequence length="241" mass="26970">MLTWILSAKTVFEIKQRVYSIFLGLSVVTLFFYSLLGLSSGSLSVFLVNGVSCLAALMLFIDLMVRKSFALNSTVGVAVLTALMVYDFSTGGINGYAILWTYVMPPVVMFVAPARAAVGVILIYLSYTMVYMVASQYIPGAFTYDINQYTVYVISFLSVALISLLLNKAWEFTNRHLIEKSEALRSANRTLSKHMRELETTKGQLEQKVTELERTNDVMIGRELKMMELKKKLSQKGSVDS</sequence>
<evidence type="ECO:0000256" key="2">
    <source>
        <dbReference type="SAM" id="Phobius"/>
    </source>
</evidence>
<feature type="transmembrane region" description="Helical" evidence="2">
    <location>
        <begin position="18"/>
        <end position="36"/>
    </location>
</feature>